<accession>A0ABT3AAA7</accession>
<feature type="signal peptide" evidence="1">
    <location>
        <begin position="1"/>
        <end position="18"/>
    </location>
</feature>
<gene>
    <name evidence="2" type="ORF">OE749_12890</name>
</gene>
<dbReference type="EMBL" id="JAOWKX010000006">
    <property type="protein sequence ID" value="MCV2885589.1"/>
    <property type="molecule type" value="Genomic_DNA"/>
</dbReference>
<evidence type="ECO:0000313" key="2">
    <source>
        <dbReference type="EMBL" id="MCV2885589.1"/>
    </source>
</evidence>
<dbReference type="Gene3D" id="3.40.190.10">
    <property type="entry name" value="Periplasmic binding protein-like II"/>
    <property type="match status" value="1"/>
</dbReference>
<evidence type="ECO:0000313" key="3">
    <source>
        <dbReference type="Proteomes" id="UP001652504"/>
    </source>
</evidence>
<organism evidence="2 3">
    <name type="scientific">Fluctibacter corallii</name>
    <dbReference type="NCBI Taxonomy" id="2984329"/>
    <lineage>
        <taxon>Bacteria</taxon>
        <taxon>Pseudomonadati</taxon>
        <taxon>Pseudomonadota</taxon>
        <taxon>Gammaproteobacteria</taxon>
        <taxon>Alteromonadales</taxon>
        <taxon>Alteromonadaceae</taxon>
        <taxon>Fluctibacter</taxon>
    </lineage>
</organism>
<name>A0ABT3AAA7_9ALTE</name>
<evidence type="ECO:0000256" key="1">
    <source>
        <dbReference type="SAM" id="SignalP"/>
    </source>
</evidence>
<feature type="chain" id="PRO_5046940200" evidence="1">
    <location>
        <begin position="19"/>
        <end position="135"/>
    </location>
</feature>
<keyword evidence="3" id="KW-1185">Reference proteome</keyword>
<sequence length="135" mass="14506">MKTILFILLSVVAFSAFSKNVVIMNASNSNAISEADIKKIFLGKKGAFDDGSKVLPVTYTEGDAIRAAFNDGMLGKSETKYVAYWSKMLFTGAGVPPQEVASQDEMLDVISKNPSTIGIIEESKVNDSVKVVASF</sequence>
<proteinExistence type="predicted"/>
<keyword evidence="1" id="KW-0732">Signal</keyword>
<dbReference type="SUPFAM" id="SSF53850">
    <property type="entry name" value="Periplasmic binding protein-like II"/>
    <property type="match status" value="1"/>
</dbReference>
<dbReference type="Proteomes" id="UP001652504">
    <property type="component" value="Unassembled WGS sequence"/>
</dbReference>
<protein>
    <submittedName>
        <fullName evidence="2">Phosphate ABC transporter substrate-binding protein</fullName>
    </submittedName>
</protein>
<dbReference type="RefSeq" id="WP_263712872.1">
    <property type="nucleotide sequence ID" value="NZ_JAOWKX010000006.1"/>
</dbReference>
<reference evidence="2 3" key="1">
    <citation type="submission" date="2022-10" db="EMBL/GenBank/DDBJ databases">
        <title>Aestuariibacter sp. AA17 isolated from Montipora capitata coral fragment.</title>
        <authorList>
            <person name="Emsley S.A."/>
            <person name="Pfannmuller K.M."/>
            <person name="Loughran R.M."/>
            <person name="Shlafstein M."/>
            <person name="Papke E."/>
            <person name="Saw J.H."/>
            <person name="Ushijima B."/>
            <person name="Videau P."/>
        </authorList>
    </citation>
    <scope>NUCLEOTIDE SEQUENCE [LARGE SCALE GENOMIC DNA]</scope>
    <source>
        <strain evidence="2 3">AA17</strain>
    </source>
</reference>
<comment type="caution">
    <text evidence="2">The sequence shown here is derived from an EMBL/GenBank/DDBJ whole genome shotgun (WGS) entry which is preliminary data.</text>
</comment>